<dbReference type="AlphaFoldDB" id="A0A0D0B5X0"/>
<dbReference type="Proteomes" id="UP000054485">
    <property type="component" value="Unassembled WGS sequence"/>
</dbReference>
<reference evidence="2" key="2">
    <citation type="submission" date="2015-01" db="EMBL/GenBank/DDBJ databases">
        <title>Evolutionary Origins and Diversification of the Mycorrhizal Mutualists.</title>
        <authorList>
            <consortium name="DOE Joint Genome Institute"/>
            <consortium name="Mycorrhizal Genomics Consortium"/>
            <person name="Kohler A."/>
            <person name="Kuo A."/>
            <person name="Nagy L.G."/>
            <person name="Floudas D."/>
            <person name="Copeland A."/>
            <person name="Barry K.W."/>
            <person name="Cichocki N."/>
            <person name="Veneault-Fourrey C."/>
            <person name="LaButti K."/>
            <person name="Lindquist E.A."/>
            <person name="Lipzen A."/>
            <person name="Lundell T."/>
            <person name="Morin E."/>
            <person name="Murat C."/>
            <person name="Riley R."/>
            <person name="Ohm R."/>
            <person name="Sun H."/>
            <person name="Tunlid A."/>
            <person name="Henrissat B."/>
            <person name="Grigoriev I.V."/>
            <person name="Hibbett D.S."/>
            <person name="Martin F."/>
        </authorList>
    </citation>
    <scope>NUCLEOTIDE SEQUENCE [LARGE SCALE GENOMIC DNA]</scope>
    <source>
        <strain evidence="2">UH-Slu-Lm8-n1</strain>
    </source>
</reference>
<sequence>MTCLANTCRVLDRTPCGACKYQSRPCYANSRKPRLSRAGIRVIDQVDVPENLCCTA</sequence>
<organism evidence="1 2">
    <name type="scientific">Suillus luteus UH-Slu-Lm8-n1</name>
    <dbReference type="NCBI Taxonomy" id="930992"/>
    <lineage>
        <taxon>Eukaryota</taxon>
        <taxon>Fungi</taxon>
        <taxon>Dikarya</taxon>
        <taxon>Basidiomycota</taxon>
        <taxon>Agaricomycotina</taxon>
        <taxon>Agaricomycetes</taxon>
        <taxon>Agaricomycetidae</taxon>
        <taxon>Boletales</taxon>
        <taxon>Suillineae</taxon>
        <taxon>Suillaceae</taxon>
        <taxon>Suillus</taxon>
    </lineage>
</organism>
<protein>
    <submittedName>
        <fullName evidence="1">Uncharacterized protein</fullName>
    </submittedName>
</protein>
<dbReference type="HOGENOM" id="CLU_3015739_0_0_1"/>
<evidence type="ECO:0000313" key="1">
    <source>
        <dbReference type="EMBL" id="KIK41862.1"/>
    </source>
</evidence>
<gene>
    <name evidence="1" type="ORF">CY34DRAFT_805561</name>
</gene>
<accession>A0A0D0B5X0</accession>
<reference evidence="1 2" key="1">
    <citation type="submission" date="2014-04" db="EMBL/GenBank/DDBJ databases">
        <authorList>
            <consortium name="DOE Joint Genome Institute"/>
            <person name="Kuo A."/>
            <person name="Ruytinx J."/>
            <person name="Rineau F."/>
            <person name="Colpaert J."/>
            <person name="Kohler A."/>
            <person name="Nagy L.G."/>
            <person name="Floudas D."/>
            <person name="Copeland A."/>
            <person name="Barry K.W."/>
            <person name="Cichocki N."/>
            <person name="Veneault-Fourrey C."/>
            <person name="LaButti K."/>
            <person name="Lindquist E.A."/>
            <person name="Lipzen A."/>
            <person name="Lundell T."/>
            <person name="Morin E."/>
            <person name="Murat C."/>
            <person name="Sun H."/>
            <person name="Tunlid A."/>
            <person name="Henrissat B."/>
            <person name="Grigoriev I.V."/>
            <person name="Hibbett D.S."/>
            <person name="Martin F."/>
            <person name="Nordberg H.P."/>
            <person name="Cantor M.N."/>
            <person name="Hua S.X."/>
        </authorList>
    </citation>
    <scope>NUCLEOTIDE SEQUENCE [LARGE SCALE GENOMIC DNA]</scope>
    <source>
        <strain evidence="1 2">UH-Slu-Lm8-n1</strain>
    </source>
</reference>
<dbReference type="InParanoid" id="A0A0D0B5X0"/>
<name>A0A0D0B5X0_9AGAM</name>
<dbReference type="EMBL" id="KN835255">
    <property type="protein sequence ID" value="KIK41862.1"/>
    <property type="molecule type" value="Genomic_DNA"/>
</dbReference>
<proteinExistence type="predicted"/>
<keyword evidence="2" id="KW-1185">Reference proteome</keyword>
<evidence type="ECO:0000313" key="2">
    <source>
        <dbReference type="Proteomes" id="UP000054485"/>
    </source>
</evidence>